<dbReference type="InterPro" id="IPR012296">
    <property type="entry name" value="Nuclease_put_TT1808"/>
</dbReference>
<dbReference type="EMBL" id="JTHE02000003">
    <property type="protein sequence ID" value="NEV69286.1"/>
    <property type="molecule type" value="Genomic_DNA"/>
</dbReference>
<accession>A0A0C1Y6K4</accession>
<evidence type="ECO:0000259" key="1">
    <source>
        <dbReference type="Pfam" id="PF05685"/>
    </source>
</evidence>
<dbReference type="Pfam" id="PF05685">
    <property type="entry name" value="Uma2"/>
    <property type="match status" value="1"/>
</dbReference>
<dbReference type="InterPro" id="IPR008538">
    <property type="entry name" value="Uma2"/>
</dbReference>
<dbReference type="InterPro" id="IPR011335">
    <property type="entry name" value="Restrct_endonuc-II-like"/>
</dbReference>
<comment type="caution">
    <text evidence="2">The sequence shown here is derived from an EMBL/GenBank/DDBJ whole genome shotgun (WGS) entry which is preliminary data.</text>
</comment>
<keyword evidence="2" id="KW-0255">Endonuclease</keyword>
<dbReference type="PANTHER" id="PTHR34107:SF2">
    <property type="entry name" value="SLL0888 PROTEIN"/>
    <property type="match status" value="1"/>
</dbReference>
<dbReference type="AlphaFoldDB" id="A0A0C1Y6K4"/>
<organism evidence="2">
    <name type="scientific">Lyngbya confervoides BDU141951</name>
    <dbReference type="NCBI Taxonomy" id="1574623"/>
    <lineage>
        <taxon>Bacteria</taxon>
        <taxon>Bacillati</taxon>
        <taxon>Cyanobacteriota</taxon>
        <taxon>Cyanophyceae</taxon>
        <taxon>Oscillatoriophycideae</taxon>
        <taxon>Oscillatoriales</taxon>
        <taxon>Microcoleaceae</taxon>
        <taxon>Lyngbya</taxon>
    </lineage>
</organism>
<dbReference type="GO" id="GO:0004519">
    <property type="term" value="F:endonuclease activity"/>
    <property type="evidence" value="ECO:0007669"/>
    <property type="project" value="UniProtKB-KW"/>
</dbReference>
<dbReference type="PANTHER" id="PTHR34107">
    <property type="entry name" value="SLL0198 PROTEIN-RELATED"/>
    <property type="match status" value="1"/>
</dbReference>
<reference evidence="2" key="1">
    <citation type="submission" date="2014-11" db="EMBL/GenBank/DDBJ databases">
        <authorList>
            <person name="Malar M.C."/>
            <person name="Sen D."/>
            <person name="Tripathy S."/>
        </authorList>
    </citation>
    <scope>NUCLEOTIDE SEQUENCE</scope>
    <source>
        <strain evidence="2">BDU141951</strain>
    </source>
</reference>
<keyword evidence="2" id="KW-0540">Nuclease</keyword>
<sequence length="202" mass="23531">MVIPAITRDLTFEAFIDVEDGNELNEFELVDGRLVLMPEPDDWHEEILEFLSFMFELQYRRMRLRYSVRKRNALMIDNTRGRRPDVAVIDRPETRREDRQPGIRSVPRMIVEIASGNWSTDLVEKQEEYEALQVPEFWIVDYRGQIPAKYCQRGKGKKVIVLTLADGVYRKAEYMAGETVPCLTFPELALMVEQILAAEEAS</sequence>
<protein>
    <submittedName>
        <fullName evidence="2">Uma2 family endonuclease</fullName>
    </submittedName>
</protein>
<keyword evidence="2" id="KW-0378">Hydrolase</keyword>
<gene>
    <name evidence="2" type="ORF">QQ91_019495</name>
</gene>
<name>A0A0C1Y6K4_9CYAN</name>
<reference evidence="2" key="3">
    <citation type="submission" date="2020-02" db="EMBL/GenBank/DDBJ databases">
        <authorList>
            <person name="Sarangi A.N."/>
            <person name="Ghosh S."/>
            <person name="Mukherjee M."/>
            <person name="Tripathy S."/>
        </authorList>
    </citation>
    <scope>NUCLEOTIDE SEQUENCE</scope>
    <source>
        <strain evidence="2">BDU141951</strain>
    </source>
</reference>
<dbReference type="CDD" id="cd06260">
    <property type="entry name" value="DUF820-like"/>
    <property type="match status" value="1"/>
</dbReference>
<feature type="domain" description="Putative restriction endonuclease" evidence="1">
    <location>
        <begin position="13"/>
        <end position="192"/>
    </location>
</feature>
<evidence type="ECO:0000313" key="2">
    <source>
        <dbReference type="EMBL" id="NEV69286.1"/>
    </source>
</evidence>
<reference evidence="2" key="2">
    <citation type="journal article" date="2015" name="Genome Announc.">
        <title>Draft Genome Sequence of Filamentous Marine Cyanobacterium Lyngbya confervoides Strain BDU141951.</title>
        <authorList>
            <person name="Chandrababunaidu M.M."/>
            <person name="Sen D."/>
            <person name="Tripathy S."/>
        </authorList>
    </citation>
    <scope>NUCLEOTIDE SEQUENCE</scope>
    <source>
        <strain evidence="2">BDU141951</strain>
    </source>
</reference>
<proteinExistence type="predicted"/>
<dbReference type="SUPFAM" id="SSF52980">
    <property type="entry name" value="Restriction endonuclease-like"/>
    <property type="match status" value="1"/>
</dbReference>
<dbReference type="Gene3D" id="3.90.1570.10">
    <property type="entry name" value="tt1808, chain A"/>
    <property type="match status" value="1"/>
</dbReference>